<dbReference type="GO" id="GO:0008154">
    <property type="term" value="P:actin polymerization or depolymerization"/>
    <property type="evidence" value="ECO:0007669"/>
    <property type="project" value="TreeGrafter"/>
</dbReference>
<dbReference type="SUPFAM" id="SSF47050">
    <property type="entry name" value="VHP, Villin headpiece domain"/>
    <property type="match status" value="1"/>
</dbReference>
<organism evidence="3 4">
    <name type="scientific">Eufriesea mexicana</name>
    <dbReference type="NCBI Taxonomy" id="516756"/>
    <lineage>
        <taxon>Eukaryota</taxon>
        <taxon>Metazoa</taxon>
        <taxon>Ecdysozoa</taxon>
        <taxon>Arthropoda</taxon>
        <taxon>Hexapoda</taxon>
        <taxon>Insecta</taxon>
        <taxon>Pterygota</taxon>
        <taxon>Neoptera</taxon>
        <taxon>Endopterygota</taxon>
        <taxon>Hymenoptera</taxon>
        <taxon>Apocrita</taxon>
        <taxon>Aculeata</taxon>
        <taxon>Apoidea</taxon>
        <taxon>Anthophila</taxon>
        <taxon>Apidae</taxon>
        <taxon>Eufriesea</taxon>
    </lineage>
</organism>
<keyword evidence="4" id="KW-1185">Reference proteome</keyword>
<dbReference type="InterPro" id="IPR007123">
    <property type="entry name" value="Gelsolin-like_dom"/>
</dbReference>
<dbReference type="GO" id="GO:0051015">
    <property type="term" value="F:actin filament binding"/>
    <property type="evidence" value="ECO:0007669"/>
    <property type="project" value="InterPro"/>
</dbReference>
<dbReference type="SUPFAM" id="SSF55753">
    <property type="entry name" value="Actin depolymerizing proteins"/>
    <property type="match status" value="6"/>
</dbReference>
<dbReference type="GO" id="GO:0051014">
    <property type="term" value="P:actin filament severing"/>
    <property type="evidence" value="ECO:0007669"/>
    <property type="project" value="TreeGrafter"/>
</dbReference>
<comment type="similarity">
    <text evidence="1">Belongs to the villin/gelsolin family.</text>
</comment>
<protein>
    <submittedName>
        <fullName evidence="3">Villin-1</fullName>
    </submittedName>
</protein>
<dbReference type="InterPro" id="IPR029006">
    <property type="entry name" value="ADF-H/Gelsolin-like_dom_sf"/>
</dbReference>
<accession>A0A310SK37</accession>
<evidence type="ECO:0000313" key="4">
    <source>
        <dbReference type="Proteomes" id="UP000250275"/>
    </source>
</evidence>
<name>A0A310SK37_9HYME</name>
<dbReference type="EMBL" id="KQ765234">
    <property type="protein sequence ID" value="OAD54005.1"/>
    <property type="molecule type" value="Genomic_DNA"/>
</dbReference>
<dbReference type="AlphaFoldDB" id="A0A310SK37"/>
<dbReference type="PANTHER" id="PTHR11977:SF57">
    <property type="entry name" value="VILLIN-LIKE PROTEIN QUAIL"/>
    <property type="match status" value="1"/>
</dbReference>
<dbReference type="Pfam" id="PF02209">
    <property type="entry name" value="VHP"/>
    <property type="match status" value="1"/>
</dbReference>
<evidence type="ECO:0000256" key="1">
    <source>
        <dbReference type="ARBA" id="ARBA00008418"/>
    </source>
</evidence>
<reference evidence="3 4" key="1">
    <citation type="submission" date="2015-07" db="EMBL/GenBank/DDBJ databases">
        <title>The genome of Eufriesea mexicana.</title>
        <authorList>
            <person name="Pan H."/>
            <person name="Kapheim K."/>
        </authorList>
    </citation>
    <scope>NUCLEOTIDE SEQUENCE [LARGE SCALE GENOMIC DNA]</scope>
    <source>
        <strain evidence="3">0111107269</strain>
        <tissue evidence="3">Whole body</tissue>
    </source>
</reference>
<gene>
    <name evidence="3" type="ORF">WN48_08425</name>
</gene>
<dbReference type="Gene3D" id="1.10.950.10">
    <property type="entry name" value="Villin headpiece domain"/>
    <property type="match status" value="1"/>
</dbReference>
<evidence type="ECO:0000313" key="3">
    <source>
        <dbReference type="EMBL" id="OAD54005.1"/>
    </source>
</evidence>
<sequence length="821" mass="92604">MTQNDVKKIQNRCVGARYVYHRSDARIAETYIHPVPAGHGWPARVPGRLPEKSTPGLRVTAITGSNMGYFLSELAYIIYAVSSKDGPLPYPGMPVKELKSATVVRVIHFWIGSSCDSTISGAAALRAAELDSQVSATILSREAQGRESSRFLAYFRQHLVIENFHFETPSCKLHRVTGVAIPILTELEKVHWDYFSSRDVILIEIISLGIVFLWLGSSADPLHKRHAVTILEMRKKNNGRIIIVDDGYEQTLSEGDRRLFAGILDPSIRAVKPDRLYRVNMPSPVKLYRCSEQSGKYKVAELKSGPILRSDLTSEAVYLIDRGETGVWAWVGRDVNAREKLEAIRNARGFVKKKNYSNGVSVQRALEACEPMEMKALIRGWEPAKTRPLTLPPNFDPDYMNERPKMATACQLVDDGSGKRTLWRVTDKEGMIQVDDKGIYYAEACYVMCYKYGQGRRSRTIIYYWEGVHSINADREAALETACHLSEDTSSQLVKAYQGREPPHLLQIYDGKLKILAGRHRDSPPEKYLVRVFGSTPYTSKAVERPLRSSSLDSSGVFILFSNPSVVWCGGKSTGDARQASRRLAPRNAPLITENNEDNDFWTELGGKGTYGTEIIDDGEELEKHLYQCLTDTEMFVGEEVLGFGQSSLLPEAVWLLDAGNVIWIWIGRSSASKSLKECVHDGMIFLFTHPAGRDRNTTISIIKQGMEPSTFIGLFDNWNYNLLREYKSFETFCMLLQDKELLPKIQTLSKSSSNFDNYMKFPLSVLKGDPENLPSGVDVVHKEMHLTFDNFIAIFKMEPEEFAKLPAWKRQRLKQSAGLF</sequence>
<proteinExistence type="inferred from homology"/>
<dbReference type="GO" id="GO:0051016">
    <property type="term" value="P:barbed-end actin filament capping"/>
    <property type="evidence" value="ECO:0007669"/>
    <property type="project" value="TreeGrafter"/>
</dbReference>
<evidence type="ECO:0000259" key="2">
    <source>
        <dbReference type="PROSITE" id="PS51089"/>
    </source>
</evidence>
<dbReference type="PRINTS" id="PR00597">
    <property type="entry name" value="GELSOLIN"/>
</dbReference>
<dbReference type="SMART" id="SM00153">
    <property type="entry name" value="VHP"/>
    <property type="match status" value="1"/>
</dbReference>
<dbReference type="GO" id="GO:0015629">
    <property type="term" value="C:actin cytoskeleton"/>
    <property type="evidence" value="ECO:0007669"/>
    <property type="project" value="TreeGrafter"/>
</dbReference>
<dbReference type="GO" id="GO:0005546">
    <property type="term" value="F:phosphatidylinositol-4,5-bisphosphate binding"/>
    <property type="evidence" value="ECO:0007669"/>
    <property type="project" value="TreeGrafter"/>
</dbReference>
<dbReference type="GO" id="GO:0005737">
    <property type="term" value="C:cytoplasm"/>
    <property type="evidence" value="ECO:0007669"/>
    <property type="project" value="TreeGrafter"/>
</dbReference>
<dbReference type="Proteomes" id="UP000250275">
    <property type="component" value="Unassembled WGS sequence"/>
</dbReference>
<dbReference type="SMART" id="SM00262">
    <property type="entry name" value="GEL"/>
    <property type="match status" value="4"/>
</dbReference>
<dbReference type="Pfam" id="PF00626">
    <property type="entry name" value="Gelsolin"/>
    <property type="match status" value="1"/>
</dbReference>
<feature type="domain" description="HP" evidence="2">
    <location>
        <begin position="756"/>
        <end position="821"/>
    </location>
</feature>
<dbReference type="InterPro" id="IPR036886">
    <property type="entry name" value="Villin_headpiece_dom_sf"/>
</dbReference>
<dbReference type="Gene3D" id="3.40.20.10">
    <property type="entry name" value="Severin"/>
    <property type="match status" value="5"/>
</dbReference>
<dbReference type="InterPro" id="IPR007122">
    <property type="entry name" value="Villin/Gelsolin"/>
</dbReference>
<dbReference type="PROSITE" id="PS51089">
    <property type="entry name" value="HP"/>
    <property type="match status" value="1"/>
</dbReference>
<dbReference type="OrthoDB" id="6375767at2759"/>
<dbReference type="InterPro" id="IPR003128">
    <property type="entry name" value="Villin_headpiece"/>
</dbReference>
<dbReference type="PANTHER" id="PTHR11977">
    <property type="entry name" value="VILLIN"/>
    <property type="match status" value="1"/>
</dbReference>